<feature type="domain" description="Integrase catalytic" evidence="4">
    <location>
        <begin position="8"/>
        <end position="116"/>
    </location>
</feature>
<comment type="caution">
    <text evidence="5">The sequence shown here is derived from an EMBL/GenBank/DDBJ whole genome shotgun (WGS) entry which is preliminary data.</text>
</comment>
<dbReference type="InterPro" id="IPR036397">
    <property type="entry name" value="RNaseH_sf"/>
</dbReference>
<dbReference type="PROSITE" id="PS50013">
    <property type="entry name" value="CHROMO_2"/>
    <property type="match status" value="1"/>
</dbReference>
<dbReference type="GO" id="GO:0005694">
    <property type="term" value="C:chromosome"/>
    <property type="evidence" value="ECO:0007669"/>
    <property type="project" value="UniProtKB-ARBA"/>
</dbReference>
<evidence type="ECO:0000259" key="3">
    <source>
        <dbReference type="PROSITE" id="PS50013"/>
    </source>
</evidence>
<evidence type="ECO:0000313" key="6">
    <source>
        <dbReference type="Proteomes" id="UP000502823"/>
    </source>
</evidence>
<dbReference type="SMART" id="SM00298">
    <property type="entry name" value="CHROMO"/>
    <property type="match status" value="1"/>
</dbReference>
<dbReference type="Gene3D" id="3.30.420.10">
    <property type="entry name" value="Ribonuclease H-like superfamily/Ribonuclease H"/>
    <property type="match status" value="1"/>
</dbReference>
<keyword evidence="2" id="KW-0539">Nucleus</keyword>
<dbReference type="EMBL" id="BLKM01009501">
    <property type="protein sequence ID" value="GFG37033.1"/>
    <property type="molecule type" value="Genomic_DNA"/>
</dbReference>
<evidence type="ECO:0000256" key="2">
    <source>
        <dbReference type="ARBA" id="ARBA00023242"/>
    </source>
</evidence>
<keyword evidence="6" id="KW-1185">Reference proteome</keyword>
<dbReference type="Proteomes" id="UP000502823">
    <property type="component" value="Unassembled WGS sequence"/>
</dbReference>
<protein>
    <recommendedName>
        <fullName evidence="7">Chromo domain-containing protein</fullName>
    </recommendedName>
</protein>
<dbReference type="GO" id="GO:0015074">
    <property type="term" value="P:DNA integration"/>
    <property type="evidence" value="ECO:0007669"/>
    <property type="project" value="InterPro"/>
</dbReference>
<dbReference type="Gene3D" id="2.40.50.40">
    <property type="match status" value="1"/>
</dbReference>
<dbReference type="PROSITE" id="PS00598">
    <property type="entry name" value="CHROMO_1"/>
    <property type="match status" value="1"/>
</dbReference>
<dbReference type="Pfam" id="PF00665">
    <property type="entry name" value="rve"/>
    <property type="match status" value="1"/>
</dbReference>
<dbReference type="PANTHER" id="PTHR46585:SF1">
    <property type="entry name" value="CHROMO DOMAIN-CONTAINING PROTEIN"/>
    <property type="match status" value="1"/>
</dbReference>
<dbReference type="InterPro" id="IPR016197">
    <property type="entry name" value="Chromo-like_dom_sf"/>
</dbReference>
<dbReference type="SUPFAM" id="SSF53098">
    <property type="entry name" value="Ribonuclease H-like"/>
    <property type="match status" value="1"/>
</dbReference>
<evidence type="ECO:0008006" key="7">
    <source>
        <dbReference type="Google" id="ProtNLM"/>
    </source>
</evidence>
<evidence type="ECO:0000259" key="4">
    <source>
        <dbReference type="PROSITE" id="PS50994"/>
    </source>
</evidence>
<dbReference type="PANTHER" id="PTHR46585">
    <property type="entry name" value="INTEGRASE CORE DOMAIN CONTAINING PROTEIN"/>
    <property type="match status" value="1"/>
</dbReference>
<reference evidence="6" key="1">
    <citation type="submission" date="2020-01" db="EMBL/GenBank/DDBJ databases">
        <title>Draft genome sequence of the Termite Coptotermes fromosanus.</title>
        <authorList>
            <person name="Itakura S."/>
            <person name="Yosikawa Y."/>
            <person name="Umezawa K."/>
        </authorList>
    </citation>
    <scope>NUCLEOTIDE SEQUENCE [LARGE SCALE GENOMIC DNA]</scope>
</reference>
<dbReference type="AlphaFoldDB" id="A0A6L2PWN1"/>
<sequence length="277" mass="32096">MNKQLPRLYYDPSNTSAFSTLAKLQATFSTSNTRLGASAGCVHTSHALIDVFSKFLHVVPLKNKTGPTVALAFQSILQDTKYNKPYKRRPMVLRTDKGKEFLNKTFQDMLKHEGIEFQICYNATDHSTTGMAPSEVTDRDILLIWNIMRSKRRHIRSAKPKFRVGQHVRISKEKMTFAKGSQHSYSAEIFRVVKVITWTPRPVYELQDLNGAPIDGQFYAEELTRVQVTKHTEYKINEILKKRYKRGILEYLVRWKGYSKDFDSWVPASSIRHFKQT</sequence>
<gene>
    <name evidence="5" type="ORF">Cfor_05732</name>
</gene>
<dbReference type="InterPro" id="IPR023780">
    <property type="entry name" value="Chromo_domain"/>
</dbReference>
<organism evidence="5 6">
    <name type="scientific">Coptotermes formosanus</name>
    <name type="common">Formosan subterranean termite</name>
    <dbReference type="NCBI Taxonomy" id="36987"/>
    <lineage>
        <taxon>Eukaryota</taxon>
        <taxon>Metazoa</taxon>
        <taxon>Ecdysozoa</taxon>
        <taxon>Arthropoda</taxon>
        <taxon>Hexapoda</taxon>
        <taxon>Insecta</taxon>
        <taxon>Pterygota</taxon>
        <taxon>Neoptera</taxon>
        <taxon>Polyneoptera</taxon>
        <taxon>Dictyoptera</taxon>
        <taxon>Blattodea</taxon>
        <taxon>Blattoidea</taxon>
        <taxon>Termitoidae</taxon>
        <taxon>Rhinotermitidae</taxon>
        <taxon>Coptotermes</taxon>
    </lineage>
</organism>
<dbReference type="Pfam" id="PF00385">
    <property type="entry name" value="Chromo"/>
    <property type="match status" value="1"/>
</dbReference>
<dbReference type="InterPro" id="IPR023779">
    <property type="entry name" value="Chromodomain_CS"/>
</dbReference>
<accession>A0A6L2PWN1</accession>
<dbReference type="InterPro" id="IPR000953">
    <property type="entry name" value="Chromo/chromo_shadow_dom"/>
</dbReference>
<evidence type="ECO:0000256" key="1">
    <source>
        <dbReference type="ARBA" id="ARBA00004123"/>
    </source>
</evidence>
<dbReference type="SUPFAM" id="SSF54160">
    <property type="entry name" value="Chromo domain-like"/>
    <property type="match status" value="1"/>
</dbReference>
<dbReference type="InterPro" id="IPR001584">
    <property type="entry name" value="Integrase_cat-core"/>
</dbReference>
<dbReference type="PROSITE" id="PS50994">
    <property type="entry name" value="INTEGRASE"/>
    <property type="match status" value="1"/>
</dbReference>
<dbReference type="GO" id="GO:0005634">
    <property type="term" value="C:nucleus"/>
    <property type="evidence" value="ECO:0007669"/>
    <property type="project" value="UniProtKB-SubCell"/>
</dbReference>
<dbReference type="OrthoDB" id="6343797at2759"/>
<dbReference type="InterPro" id="IPR012337">
    <property type="entry name" value="RNaseH-like_sf"/>
</dbReference>
<feature type="domain" description="Chromo" evidence="3">
    <location>
        <begin position="234"/>
        <end position="277"/>
    </location>
</feature>
<dbReference type="InParanoid" id="A0A6L2PWN1"/>
<proteinExistence type="predicted"/>
<comment type="subcellular location">
    <subcellularLocation>
        <location evidence="1">Nucleus</location>
    </subcellularLocation>
</comment>
<dbReference type="GO" id="GO:0003676">
    <property type="term" value="F:nucleic acid binding"/>
    <property type="evidence" value="ECO:0007669"/>
    <property type="project" value="InterPro"/>
</dbReference>
<name>A0A6L2PWN1_COPFO</name>
<dbReference type="CDD" id="cd00024">
    <property type="entry name" value="CD_CSD"/>
    <property type="match status" value="1"/>
</dbReference>
<evidence type="ECO:0000313" key="5">
    <source>
        <dbReference type="EMBL" id="GFG37033.1"/>
    </source>
</evidence>